<keyword evidence="7" id="KW-1185">Reference proteome</keyword>
<dbReference type="AlphaFoldDB" id="A0A917MIL2"/>
<dbReference type="GO" id="GO:0032259">
    <property type="term" value="P:methylation"/>
    <property type="evidence" value="ECO:0007669"/>
    <property type="project" value="UniProtKB-KW"/>
</dbReference>
<dbReference type="PROSITE" id="PS50244">
    <property type="entry name" value="S5A_REDUCTASE"/>
    <property type="match status" value="1"/>
</dbReference>
<keyword evidence="6" id="KW-0489">Methyltransferase</keyword>
<dbReference type="PANTHER" id="PTHR43847">
    <property type="entry name" value="BLL3993 PROTEIN"/>
    <property type="match status" value="1"/>
</dbReference>
<keyword evidence="3 5" id="KW-1133">Transmembrane helix</keyword>
<dbReference type="Gene3D" id="1.20.120.1630">
    <property type="match status" value="1"/>
</dbReference>
<evidence type="ECO:0000256" key="4">
    <source>
        <dbReference type="ARBA" id="ARBA00023136"/>
    </source>
</evidence>
<dbReference type="EMBL" id="BMES01000002">
    <property type="protein sequence ID" value="GGH25194.1"/>
    <property type="molecule type" value="Genomic_DNA"/>
</dbReference>
<keyword evidence="6" id="KW-0808">Transferase</keyword>
<evidence type="ECO:0000256" key="2">
    <source>
        <dbReference type="ARBA" id="ARBA00022692"/>
    </source>
</evidence>
<reference evidence="6" key="2">
    <citation type="submission" date="2020-09" db="EMBL/GenBank/DDBJ databases">
        <authorList>
            <person name="Sun Q."/>
            <person name="Zhou Y."/>
        </authorList>
    </citation>
    <scope>NUCLEOTIDE SEQUENCE</scope>
    <source>
        <strain evidence="6">CGMCC 1.12214</strain>
    </source>
</reference>
<organism evidence="6 7">
    <name type="scientific">Alsobacter metallidurans</name>
    <dbReference type="NCBI Taxonomy" id="340221"/>
    <lineage>
        <taxon>Bacteria</taxon>
        <taxon>Pseudomonadati</taxon>
        <taxon>Pseudomonadota</taxon>
        <taxon>Alphaproteobacteria</taxon>
        <taxon>Hyphomicrobiales</taxon>
        <taxon>Alsobacteraceae</taxon>
        <taxon>Alsobacter</taxon>
    </lineage>
</organism>
<dbReference type="PANTHER" id="PTHR43847:SF1">
    <property type="entry name" value="BLL3993 PROTEIN"/>
    <property type="match status" value="1"/>
</dbReference>
<proteinExistence type="predicted"/>
<keyword evidence="4 5" id="KW-0472">Membrane</keyword>
<dbReference type="InterPro" id="IPR052527">
    <property type="entry name" value="Metal_cation-efflux_comp"/>
</dbReference>
<dbReference type="Proteomes" id="UP000603912">
    <property type="component" value="Unassembled WGS sequence"/>
</dbReference>
<evidence type="ECO:0000313" key="6">
    <source>
        <dbReference type="EMBL" id="GGH25194.1"/>
    </source>
</evidence>
<protein>
    <submittedName>
        <fullName evidence="6">Isoprenylcysteine carboxyl methyltransferase</fullName>
    </submittedName>
</protein>
<dbReference type="GO" id="GO:0008168">
    <property type="term" value="F:methyltransferase activity"/>
    <property type="evidence" value="ECO:0007669"/>
    <property type="project" value="UniProtKB-KW"/>
</dbReference>
<sequence>MGMAHDIGERPNTIPWPPLIYSAAMLLAWGLEQVDPFIWLDLQLRIVPEWAGVALFAIAILADLGCFIVLRRKGTTVLPNAPSKALVTTGPYRWSRNPIYVANTVALLGFALALRWGWLLLLVPVTIAAVNWLAISREEAHLERRFGQDWRDYAARVRRWI</sequence>
<evidence type="ECO:0000256" key="5">
    <source>
        <dbReference type="SAM" id="Phobius"/>
    </source>
</evidence>
<evidence type="ECO:0000256" key="1">
    <source>
        <dbReference type="ARBA" id="ARBA00004127"/>
    </source>
</evidence>
<evidence type="ECO:0000313" key="7">
    <source>
        <dbReference type="Proteomes" id="UP000603912"/>
    </source>
</evidence>
<feature type="transmembrane region" description="Helical" evidence="5">
    <location>
        <begin position="116"/>
        <end position="135"/>
    </location>
</feature>
<dbReference type="GO" id="GO:0012505">
    <property type="term" value="C:endomembrane system"/>
    <property type="evidence" value="ECO:0007669"/>
    <property type="project" value="UniProtKB-SubCell"/>
</dbReference>
<comment type="subcellular location">
    <subcellularLocation>
        <location evidence="1">Endomembrane system</location>
        <topology evidence="1">Multi-pass membrane protein</topology>
    </subcellularLocation>
</comment>
<feature type="transmembrane region" description="Helical" evidence="5">
    <location>
        <begin position="50"/>
        <end position="70"/>
    </location>
</feature>
<gene>
    <name evidence="6" type="ORF">GCM10007036_32150</name>
</gene>
<reference evidence="6" key="1">
    <citation type="journal article" date="2014" name="Int. J. Syst. Evol. Microbiol.">
        <title>Complete genome sequence of Corynebacterium casei LMG S-19264T (=DSM 44701T), isolated from a smear-ripened cheese.</title>
        <authorList>
            <consortium name="US DOE Joint Genome Institute (JGI-PGF)"/>
            <person name="Walter F."/>
            <person name="Albersmeier A."/>
            <person name="Kalinowski J."/>
            <person name="Ruckert C."/>
        </authorList>
    </citation>
    <scope>NUCLEOTIDE SEQUENCE</scope>
    <source>
        <strain evidence="6">CGMCC 1.12214</strain>
    </source>
</reference>
<evidence type="ECO:0000256" key="3">
    <source>
        <dbReference type="ARBA" id="ARBA00022989"/>
    </source>
</evidence>
<dbReference type="Pfam" id="PF04191">
    <property type="entry name" value="PEMT"/>
    <property type="match status" value="1"/>
</dbReference>
<dbReference type="InterPro" id="IPR007318">
    <property type="entry name" value="Phopholipid_MeTrfase"/>
</dbReference>
<comment type="caution">
    <text evidence="6">The sequence shown here is derived from an EMBL/GenBank/DDBJ whole genome shotgun (WGS) entry which is preliminary data.</text>
</comment>
<feature type="transmembrane region" description="Helical" evidence="5">
    <location>
        <begin position="20"/>
        <end position="38"/>
    </location>
</feature>
<name>A0A917MIL2_9HYPH</name>
<accession>A0A917MIL2</accession>
<keyword evidence="2 5" id="KW-0812">Transmembrane</keyword>